<comment type="caution">
    <text evidence="1">The sequence shown here is derived from an EMBL/GenBank/DDBJ whole genome shotgun (WGS) entry which is preliminary data.</text>
</comment>
<name>A0A401QJD6_SCYTO</name>
<sequence length="45" mass="5478">ILYRRHEVSCPKQDMFEHVTAVVAAFQELWECRQCNRQWARLTDL</sequence>
<keyword evidence="2" id="KW-1185">Reference proteome</keyword>
<organism evidence="1 2">
    <name type="scientific">Scyliorhinus torazame</name>
    <name type="common">Cloudy catshark</name>
    <name type="synonym">Catulus torazame</name>
    <dbReference type="NCBI Taxonomy" id="75743"/>
    <lineage>
        <taxon>Eukaryota</taxon>
        <taxon>Metazoa</taxon>
        <taxon>Chordata</taxon>
        <taxon>Craniata</taxon>
        <taxon>Vertebrata</taxon>
        <taxon>Chondrichthyes</taxon>
        <taxon>Elasmobranchii</taxon>
        <taxon>Galeomorphii</taxon>
        <taxon>Galeoidea</taxon>
        <taxon>Carcharhiniformes</taxon>
        <taxon>Scyliorhinidae</taxon>
        <taxon>Scyliorhinus</taxon>
    </lineage>
</organism>
<dbReference type="EMBL" id="BFAA01164593">
    <property type="protein sequence ID" value="GCB85500.1"/>
    <property type="molecule type" value="Genomic_DNA"/>
</dbReference>
<gene>
    <name evidence="1" type="ORF">scyTo_0026153</name>
</gene>
<dbReference type="Proteomes" id="UP000288216">
    <property type="component" value="Unassembled WGS sequence"/>
</dbReference>
<proteinExistence type="predicted"/>
<evidence type="ECO:0000313" key="1">
    <source>
        <dbReference type="EMBL" id="GCB85500.1"/>
    </source>
</evidence>
<reference evidence="1 2" key="1">
    <citation type="journal article" date="2018" name="Nat. Ecol. Evol.">
        <title>Shark genomes provide insights into elasmobranch evolution and the origin of vertebrates.</title>
        <authorList>
            <person name="Hara Y"/>
            <person name="Yamaguchi K"/>
            <person name="Onimaru K"/>
            <person name="Kadota M"/>
            <person name="Koyanagi M"/>
            <person name="Keeley SD"/>
            <person name="Tatsumi K"/>
            <person name="Tanaka K"/>
            <person name="Motone F"/>
            <person name="Kageyama Y"/>
            <person name="Nozu R"/>
            <person name="Adachi N"/>
            <person name="Nishimura O"/>
            <person name="Nakagawa R"/>
            <person name="Tanegashima C"/>
            <person name="Kiyatake I"/>
            <person name="Matsumoto R"/>
            <person name="Murakumo K"/>
            <person name="Nishida K"/>
            <person name="Terakita A"/>
            <person name="Kuratani S"/>
            <person name="Sato K"/>
            <person name="Hyodo S Kuraku.S."/>
        </authorList>
    </citation>
    <scope>NUCLEOTIDE SEQUENCE [LARGE SCALE GENOMIC DNA]</scope>
</reference>
<dbReference type="AlphaFoldDB" id="A0A401QJD6"/>
<protein>
    <submittedName>
        <fullName evidence="1">Uncharacterized protein</fullName>
    </submittedName>
</protein>
<feature type="non-terminal residue" evidence="1">
    <location>
        <position position="1"/>
    </location>
</feature>
<accession>A0A401QJD6</accession>
<evidence type="ECO:0000313" key="2">
    <source>
        <dbReference type="Proteomes" id="UP000288216"/>
    </source>
</evidence>